<dbReference type="InterPro" id="IPR023415">
    <property type="entry name" value="LDLR_class-A_CS"/>
</dbReference>
<dbReference type="Gene3D" id="2.60.120.290">
    <property type="entry name" value="Spermadhesin, CUB domain"/>
    <property type="match status" value="1"/>
</dbReference>
<organism evidence="18 20">
    <name type="scientific">Lingula anatina</name>
    <name type="common">Brachiopod</name>
    <name type="synonym">Lingula unguis</name>
    <dbReference type="NCBI Taxonomy" id="7574"/>
    <lineage>
        <taxon>Eukaryota</taxon>
        <taxon>Metazoa</taxon>
        <taxon>Spiralia</taxon>
        <taxon>Lophotrochozoa</taxon>
        <taxon>Brachiopoda</taxon>
        <taxon>Linguliformea</taxon>
        <taxon>Lingulata</taxon>
        <taxon>Lingulida</taxon>
        <taxon>Linguloidea</taxon>
        <taxon>Lingulidae</taxon>
        <taxon>Lingula</taxon>
    </lineage>
</organism>
<feature type="transmembrane region" description="Helical" evidence="13">
    <location>
        <begin position="1241"/>
        <end position="1259"/>
    </location>
</feature>
<accession>A0A1S3HKE3</accession>
<proteinExistence type="predicted"/>
<evidence type="ECO:0000313" key="20">
    <source>
        <dbReference type="RefSeq" id="XP_013385469.1"/>
    </source>
</evidence>
<dbReference type="GO" id="GO:0007189">
    <property type="term" value="P:adenylate cyclase-activating G protein-coupled receptor signaling pathway"/>
    <property type="evidence" value="ECO:0007669"/>
    <property type="project" value="TreeGrafter"/>
</dbReference>
<dbReference type="Gene3D" id="4.10.400.10">
    <property type="entry name" value="Low-density Lipoprotein Receptor"/>
    <property type="match status" value="4"/>
</dbReference>
<dbReference type="SUPFAM" id="SSF81321">
    <property type="entry name" value="Family A G protein-coupled receptor-like"/>
    <property type="match status" value="1"/>
</dbReference>
<dbReference type="InterPro" id="IPR000859">
    <property type="entry name" value="CUB_dom"/>
</dbReference>
<keyword evidence="8 13" id="KW-0472">Membrane</keyword>
<dbReference type="InterPro" id="IPR002172">
    <property type="entry name" value="LDrepeatLR_classA_rpt"/>
</dbReference>
<evidence type="ECO:0000256" key="14">
    <source>
        <dbReference type="SAM" id="SignalP"/>
    </source>
</evidence>
<feature type="disulfide bond" evidence="12">
    <location>
        <begin position="696"/>
        <end position="711"/>
    </location>
</feature>
<dbReference type="SUPFAM" id="SSF56436">
    <property type="entry name" value="C-type lectin-like"/>
    <property type="match status" value="1"/>
</dbReference>
<dbReference type="SMART" id="SM00192">
    <property type="entry name" value="LDLa"/>
    <property type="match status" value="5"/>
</dbReference>
<dbReference type="STRING" id="7574.A0A1S3HKE3"/>
<feature type="domain" description="C-type lectin" evidence="16">
    <location>
        <begin position="300"/>
        <end position="459"/>
    </location>
</feature>
<dbReference type="Gene3D" id="3.10.100.10">
    <property type="entry name" value="Mannose-Binding Protein A, subunit A"/>
    <property type="match status" value="1"/>
</dbReference>
<evidence type="ECO:0000256" key="7">
    <source>
        <dbReference type="ARBA" id="ARBA00023040"/>
    </source>
</evidence>
<dbReference type="CDD" id="cd00112">
    <property type="entry name" value="LDLa"/>
    <property type="match status" value="4"/>
</dbReference>
<dbReference type="InterPro" id="IPR001611">
    <property type="entry name" value="Leu-rich_rpt"/>
</dbReference>
<dbReference type="SUPFAM" id="SSF52058">
    <property type="entry name" value="L domain-like"/>
    <property type="match status" value="1"/>
</dbReference>
<name>A0A1S3HKE3_LINAN</name>
<dbReference type="SMART" id="SM00369">
    <property type="entry name" value="LRR_TYP"/>
    <property type="match status" value="6"/>
</dbReference>
<protein>
    <submittedName>
        <fullName evidence="19 20">G-protein coupled receptor GRL101</fullName>
    </submittedName>
</protein>
<dbReference type="GO" id="GO:0008528">
    <property type="term" value="F:G protein-coupled peptide receptor activity"/>
    <property type="evidence" value="ECO:0007669"/>
    <property type="project" value="TreeGrafter"/>
</dbReference>
<feature type="disulfide bond" evidence="12">
    <location>
        <begin position="677"/>
        <end position="689"/>
    </location>
</feature>
<evidence type="ECO:0000256" key="5">
    <source>
        <dbReference type="ARBA" id="ARBA00022737"/>
    </source>
</evidence>
<dbReference type="InterPro" id="IPR001304">
    <property type="entry name" value="C-type_lectin-like"/>
</dbReference>
<evidence type="ECO:0000256" key="8">
    <source>
        <dbReference type="ARBA" id="ARBA00023136"/>
    </source>
</evidence>
<dbReference type="KEGG" id="lak:106155271"/>
<keyword evidence="5" id="KW-0677">Repeat</keyword>
<evidence type="ECO:0000256" key="4">
    <source>
        <dbReference type="ARBA" id="ARBA00022692"/>
    </source>
</evidence>
<sequence>MAMMYFHRGIMASVLLASICHIPQSIIAQINGTEYYRPNTVKFQSDEDPLFPGMYPLNLLQTIPLFYGTRVGVHFRRFDLENSPGCDNDYVVVVERRFIEIGTRNTILWGPVCGHQSTAQSSFLNVQLIFEKENTHSEIFMVFSTNKEVRALGFSGNIYPEAPRDIPFDRVDSCTHTVTSEWDGWLRVNHDPFAKAHKSCNFRVTVPVDRVLQFRVIPANLSSCGRFDFYDVTGYGEKWLSTHYLNSTAADDVLSRGYDQVSVHWTPCGSSLLGDVFVNYTAVPRQIVERVHCTNGYVLFEGNCYKFSTFTRGLSWEQAESKCGLENGHLVSIQSRGEMRFLNRIINNHQKRYFGTMCDSYYQRGGIFIGLKSQEKTFLFNWTDGSPYVYSEWYGPTIYGYDQYGVPDSLKAVFKEDVLQPVAQETLQCSVMMAFSPLSNGSPHGKSRWANWIKVPCHRPFCCMSSVCKKPATSATAHFRDENVSADVFNADAKVKVLSPAHELYCPDKWVYIEGRCLFLYTLSTFGIRPVASSEREYQVCSDSREWFLTPNMSMTYDAAAAKCASIKGHVASLSTDASLEVTKIQEYISLWGKEQHWLHHDALLMDFTINSGGPLQIWFSDFMQPWIRTQRGTCAQGLGPMPTLEQEVSHCLNDSSTTRSMYVLCETQPLRETSGCLKHQFQCNDGVCISIVHLCDGEPDCLAGEDEANCACDFGSFSCADNSCISTSKVCDHRPDCVDGSDESFCIHPPCRSDSFRCKNGQCIKQESVCDLTADCIDGSDESPENTCSCEKGFQCYTSECIRAQAADDRFPDCPGISQEDEIQDSVCGISIGYEIIEQLYCQKANDIRCTSGHGHCFPRHLACIHDKESYKALNVCRGFEHLQNCETYQCPSMFKCPVSYCIPLRQVCDGQEDCPRGEDEADILCSNYTCPGRFRCKGEKQCLHQRDVCNGVVDCILSDDDEKLCEITECPNNCTCRGYLTDCPGAGFMTLPLLPNNIRSFAFGNNQLTLTNTTFSGYLMLIKLNISSNSLKLIPVYAFQHLNNLIELDISDNGIELLSDRTFAGLRNLKYLHLKRNPLAKIEVGAFSELNQVQLLDLSFLTIRTIYSGTFKGMDAITSLNISFNKLSAVQDGAFKGLPKLNLLDISGNEGVVVDTNAFESFSAQLLKSDNFGICCLARNKIDNCLPKVDEFSSCYDLLKNSFLQVAVWVVGITALFGNMGVLIYSIHVMYKGSLTTTGLYVTNLATANLLMGIYMITIGSMDATFRGRFAAFSAVWTSSATCQFAGCLSLLASQMAVTVLALIATDRLIAIAFSEKVPNMSPKVAVALLLGSWLFWLILGVIPTTGIDFFKYFYGHNSVCLPFTLSKADFGGRAYSNAIYVVFNLIAFVYICIAFIVRMRFAFKPQTHEDRSQNDKISFKGLSLIMISDLFCWGPATILGLVNVAGGSIAPDVSEWVAVLILTINSALNPLLFVIANRKVCRKTKKKPT</sequence>
<keyword evidence="7" id="KW-0297">G-protein coupled receptor</keyword>
<feature type="disulfide bond" evidence="12">
    <location>
        <begin position="898"/>
        <end position="916"/>
    </location>
</feature>
<comment type="caution">
    <text evidence="12">Lacks conserved residue(s) required for the propagation of feature annotation.</text>
</comment>
<evidence type="ECO:0000256" key="9">
    <source>
        <dbReference type="ARBA" id="ARBA00023157"/>
    </source>
</evidence>
<feature type="disulfide bond" evidence="12">
    <location>
        <begin position="713"/>
        <end position="725"/>
    </location>
</feature>
<keyword evidence="9 12" id="KW-1015">Disulfide bond</keyword>
<feature type="disulfide bond" evidence="12">
    <location>
        <begin position="732"/>
        <end position="747"/>
    </location>
</feature>
<dbReference type="InterPro" id="IPR016187">
    <property type="entry name" value="CTDL_fold"/>
</dbReference>
<dbReference type="SUPFAM" id="SSF57424">
    <property type="entry name" value="LDL receptor-like module"/>
    <property type="match status" value="4"/>
</dbReference>
<evidence type="ECO:0000256" key="12">
    <source>
        <dbReference type="PROSITE-ProRule" id="PRU00124"/>
    </source>
</evidence>
<dbReference type="Pfam" id="PF13855">
    <property type="entry name" value="LRR_8"/>
    <property type="match status" value="2"/>
</dbReference>
<feature type="disulfide bond" evidence="12">
    <location>
        <begin position="759"/>
        <end position="777"/>
    </location>
</feature>
<keyword evidence="10 19" id="KW-0675">Receptor</keyword>
<evidence type="ECO:0000256" key="3">
    <source>
        <dbReference type="ARBA" id="ARBA00022614"/>
    </source>
</evidence>
<evidence type="ECO:0000259" key="17">
    <source>
        <dbReference type="PROSITE" id="PS50262"/>
    </source>
</evidence>
<reference evidence="19 20" key="1">
    <citation type="submission" date="2025-04" db="UniProtKB">
        <authorList>
            <consortium name="RefSeq"/>
        </authorList>
    </citation>
    <scope>IDENTIFICATION</scope>
    <source>
        <tissue evidence="19 20">Gonads</tissue>
    </source>
</reference>
<keyword evidence="2" id="KW-1003">Cell membrane</keyword>
<dbReference type="PROSITE" id="PS50068">
    <property type="entry name" value="LDLRA_2"/>
    <property type="match status" value="5"/>
</dbReference>
<dbReference type="InterPro" id="IPR016186">
    <property type="entry name" value="C-type_lectin-like/link_sf"/>
</dbReference>
<evidence type="ECO:0000256" key="13">
    <source>
        <dbReference type="SAM" id="Phobius"/>
    </source>
</evidence>
<evidence type="ECO:0000256" key="6">
    <source>
        <dbReference type="ARBA" id="ARBA00022989"/>
    </source>
</evidence>
<feature type="transmembrane region" description="Helical" evidence="13">
    <location>
        <begin position="1381"/>
        <end position="1400"/>
    </location>
</feature>
<dbReference type="SUPFAM" id="SSF49854">
    <property type="entry name" value="Spermadhesin, CUB domain"/>
    <property type="match status" value="1"/>
</dbReference>
<gene>
    <name evidence="19 20" type="primary">LOC106155271</name>
</gene>
<dbReference type="PROSITE" id="PS50041">
    <property type="entry name" value="C_TYPE_LECTIN_2"/>
    <property type="match status" value="1"/>
</dbReference>
<feature type="transmembrane region" description="Helical" evidence="13">
    <location>
        <begin position="1279"/>
        <end position="1306"/>
    </location>
</feature>
<dbReference type="Gene3D" id="1.20.1070.10">
    <property type="entry name" value="Rhodopsin 7-helix transmembrane proteins"/>
    <property type="match status" value="1"/>
</dbReference>
<dbReference type="Proteomes" id="UP000085678">
    <property type="component" value="Unplaced"/>
</dbReference>
<dbReference type="InterPro" id="IPR003591">
    <property type="entry name" value="Leu-rich_rpt_typical-subtyp"/>
</dbReference>
<keyword evidence="6 13" id="KW-1133">Transmembrane helix</keyword>
<feature type="transmembrane region" description="Helical" evidence="13">
    <location>
        <begin position="1459"/>
        <end position="1479"/>
    </location>
</feature>
<evidence type="ECO:0000256" key="2">
    <source>
        <dbReference type="ARBA" id="ARBA00022475"/>
    </source>
</evidence>
<feature type="signal peptide" evidence="14">
    <location>
        <begin position="1"/>
        <end position="28"/>
    </location>
</feature>
<feature type="transmembrane region" description="Helical" evidence="13">
    <location>
        <begin position="1205"/>
        <end position="1229"/>
    </location>
</feature>
<dbReference type="PROSITE" id="PS50262">
    <property type="entry name" value="G_PROTEIN_RECEP_F1_2"/>
    <property type="match status" value="1"/>
</dbReference>
<feature type="disulfide bond" evidence="12">
    <location>
        <begin position="720"/>
        <end position="738"/>
    </location>
</feature>
<dbReference type="GO" id="GO:0009755">
    <property type="term" value="P:hormone-mediated signaling pathway"/>
    <property type="evidence" value="ECO:0007669"/>
    <property type="project" value="TreeGrafter"/>
</dbReference>
<evidence type="ECO:0000256" key="11">
    <source>
        <dbReference type="ARBA" id="ARBA00023224"/>
    </source>
</evidence>
<dbReference type="InterPro" id="IPR036055">
    <property type="entry name" value="LDL_receptor-like_sf"/>
</dbReference>
<feature type="disulfide bond" evidence="12">
    <location>
        <begin position="684"/>
        <end position="702"/>
    </location>
</feature>
<evidence type="ECO:0000313" key="19">
    <source>
        <dbReference type="RefSeq" id="XP_013385467.1"/>
    </source>
</evidence>
<evidence type="ECO:0000313" key="18">
    <source>
        <dbReference type="Proteomes" id="UP000085678"/>
    </source>
</evidence>
<feature type="disulfide bond" evidence="12">
    <location>
        <begin position="752"/>
        <end position="764"/>
    </location>
</feature>
<evidence type="ECO:0000256" key="1">
    <source>
        <dbReference type="ARBA" id="ARBA00004651"/>
    </source>
</evidence>
<comment type="subcellular location">
    <subcellularLocation>
        <location evidence="1">Cell membrane</location>
        <topology evidence="1">Multi-pass membrane protein</topology>
    </subcellularLocation>
</comment>
<dbReference type="PROSITE" id="PS01209">
    <property type="entry name" value="LDLRA_1"/>
    <property type="match status" value="3"/>
</dbReference>
<keyword evidence="4 13" id="KW-0812">Transmembrane</keyword>
<dbReference type="SMART" id="SM00034">
    <property type="entry name" value="CLECT"/>
    <property type="match status" value="1"/>
</dbReference>
<keyword evidence="14" id="KW-0732">Signal</keyword>
<feature type="chain" id="PRO_5014545746" evidence="14">
    <location>
        <begin position="29"/>
        <end position="1492"/>
    </location>
</feature>
<dbReference type="PANTHER" id="PTHR24372">
    <property type="entry name" value="GLYCOPROTEIN HORMONE RECEPTOR"/>
    <property type="match status" value="1"/>
</dbReference>
<dbReference type="RefSeq" id="XP_013385467.1">
    <property type="nucleotide sequence ID" value="XM_013530013.1"/>
</dbReference>
<dbReference type="InterPro" id="IPR035914">
    <property type="entry name" value="Sperma_CUB_dom_sf"/>
</dbReference>
<keyword evidence="11" id="KW-0807">Transducer</keyword>
<evidence type="ECO:0000256" key="10">
    <source>
        <dbReference type="ARBA" id="ARBA00023170"/>
    </source>
</evidence>
<dbReference type="GeneID" id="106155271"/>
<dbReference type="Pfam" id="PF00057">
    <property type="entry name" value="Ldl_recept_a"/>
    <property type="match status" value="4"/>
</dbReference>
<dbReference type="GO" id="GO:0005886">
    <property type="term" value="C:plasma membrane"/>
    <property type="evidence" value="ECO:0007669"/>
    <property type="project" value="UniProtKB-SubCell"/>
</dbReference>
<dbReference type="RefSeq" id="XP_013385469.1">
    <property type="nucleotide sequence ID" value="XM_013530015.1"/>
</dbReference>
<feature type="domain" description="G-protein coupled receptors family 1 profile" evidence="17">
    <location>
        <begin position="1220"/>
        <end position="1476"/>
    </location>
</feature>
<dbReference type="OrthoDB" id="6022531at2759"/>
<dbReference type="PROSITE" id="PS01180">
    <property type="entry name" value="CUB"/>
    <property type="match status" value="1"/>
</dbReference>
<feature type="transmembrane region" description="Helical" evidence="13">
    <location>
        <begin position="1420"/>
        <end position="1439"/>
    </location>
</feature>
<dbReference type="Gene3D" id="3.80.10.10">
    <property type="entry name" value="Ribonuclease Inhibitor"/>
    <property type="match status" value="2"/>
</dbReference>
<dbReference type="Pfam" id="PF00001">
    <property type="entry name" value="7tm_1"/>
    <property type="match status" value="1"/>
</dbReference>
<keyword evidence="18" id="KW-1185">Reference proteome</keyword>
<dbReference type="Pfam" id="PF00059">
    <property type="entry name" value="Lectin_C"/>
    <property type="match status" value="1"/>
</dbReference>
<dbReference type="PRINTS" id="PR00261">
    <property type="entry name" value="LDLRECEPTOR"/>
</dbReference>
<feature type="transmembrane region" description="Helical" evidence="13">
    <location>
        <begin position="1327"/>
        <end position="1345"/>
    </location>
</feature>
<evidence type="ECO:0000259" key="15">
    <source>
        <dbReference type="PROSITE" id="PS01180"/>
    </source>
</evidence>
<dbReference type="PANTHER" id="PTHR24372:SF77">
    <property type="entry name" value="G-PROTEIN COUPLED RECEPTORS FAMILY 1 PROFILE DOMAIN-CONTAINING PROTEIN"/>
    <property type="match status" value="1"/>
</dbReference>
<dbReference type="InterPro" id="IPR017452">
    <property type="entry name" value="GPCR_Rhodpsn_7TM"/>
</dbReference>
<dbReference type="InterPro" id="IPR032675">
    <property type="entry name" value="LRR_dom_sf"/>
</dbReference>
<dbReference type="InterPro" id="IPR000276">
    <property type="entry name" value="GPCR_Rhodpsn"/>
</dbReference>
<feature type="domain" description="CUB" evidence="15">
    <location>
        <begin position="31"/>
        <end position="161"/>
    </location>
</feature>
<evidence type="ECO:0000259" key="16">
    <source>
        <dbReference type="PROSITE" id="PS50041"/>
    </source>
</evidence>
<feature type="disulfide bond" evidence="12">
    <location>
        <begin position="932"/>
        <end position="944"/>
    </location>
</feature>
<keyword evidence="3" id="KW-0433">Leucine-rich repeat</keyword>